<comment type="caution">
    <text evidence="1">The sequence shown here is derived from an EMBL/GenBank/DDBJ whole genome shotgun (WGS) entry which is preliminary data.</text>
</comment>
<evidence type="ECO:0000313" key="2">
    <source>
        <dbReference type="Proteomes" id="UP001439008"/>
    </source>
</evidence>
<name>A0ABV2ASS4_9EUKA</name>
<dbReference type="EMBL" id="JBDODL010003514">
    <property type="protein sequence ID" value="MES1922726.1"/>
    <property type="molecule type" value="Genomic_DNA"/>
</dbReference>
<proteinExistence type="predicted"/>
<dbReference type="InterPro" id="IPR036390">
    <property type="entry name" value="WH_DNA-bd_sf"/>
</dbReference>
<sequence length="111" mass="13076">MLKRQFITKLLQLINDQSTNDAIDWCHDKKGSSLTRQLNNYQFSMKKYPDSIVWKHSSFNKNKQIQVITKKAKRGDYCDAYFSAECMRLILAGDEVKETTDKVVFVQTHYF</sequence>
<dbReference type="SUPFAM" id="SSF46785">
    <property type="entry name" value="Winged helix' DNA-binding domain"/>
    <property type="match status" value="1"/>
</dbReference>
<accession>A0ABV2ASS4</accession>
<protein>
    <submittedName>
        <fullName evidence="1">Uncharacterized protein</fullName>
    </submittedName>
</protein>
<keyword evidence="2" id="KW-1185">Reference proteome</keyword>
<dbReference type="Proteomes" id="UP001439008">
    <property type="component" value="Unassembled WGS sequence"/>
</dbReference>
<organism evidence="1 2">
    <name type="scientific">Bonamia ostreae</name>
    <dbReference type="NCBI Taxonomy" id="126728"/>
    <lineage>
        <taxon>Eukaryota</taxon>
        <taxon>Sar</taxon>
        <taxon>Rhizaria</taxon>
        <taxon>Endomyxa</taxon>
        <taxon>Ascetosporea</taxon>
        <taxon>Haplosporida</taxon>
        <taxon>Bonamia</taxon>
    </lineage>
</organism>
<reference evidence="1 2" key="1">
    <citation type="journal article" date="2024" name="BMC Biol.">
        <title>Comparative genomics of Ascetosporea gives new insight into the evolutionary basis for animal parasitism in Rhizaria.</title>
        <authorList>
            <person name="Hiltunen Thoren M."/>
            <person name="Onut-Brannstrom I."/>
            <person name="Alfjorden A."/>
            <person name="Peckova H."/>
            <person name="Swords F."/>
            <person name="Hooper C."/>
            <person name="Holzer A.S."/>
            <person name="Bass D."/>
            <person name="Burki F."/>
        </authorList>
    </citation>
    <scope>NUCLEOTIDE SEQUENCE [LARGE SCALE GENOMIC DNA]</scope>
    <source>
        <strain evidence="1">20-A016</strain>
    </source>
</reference>
<evidence type="ECO:0000313" key="1">
    <source>
        <dbReference type="EMBL" id="MES1922726.1"/>
    </source>
</evidence>
<gene>
    <name evidence="1" type="ORF">MHBO_004249</name>
</gene>